<accession>A0A0A1IUB2</accession>
<dbReference type="EMBL" id="LN610575">
    <property type="protein sequence ID" value="CEF89373.1"/>
    <property type="molecule type" value="Genomic_DNA"/>
</dbReference>
<proteinExistence type="predicted"/>
<dbReference type="InterPro" id="IPR008767">
    <property type="entry name" value="Phage_SPP1_head-tail_adaptor"/>
</dbReference>
<reference evidence="1 2" key="1">
    <citation type="journal article" date="2015" name="PLoS ONE">
        <title>Investigation of a Large Collection of Pseudomonas aeruginosa Bacteriophages Collected from a Single Environmental Source in Abidjan, Cote d'Ivoire.</title>
        <authorList>
            <person name="Essoh C."/>
            <person name="Latino L."/>
            <person name="Midoux C."/>
            <person name="Blouin Y."/>
            <person name="Loukou G."/>
            <person name="Nguetta S.P."/>
            <person name="Lathro S."/>
            <person name="Cablanmian A."/>
            <person name="Kouassi A.K."/>
            <person name="Vergnaud G."/>
            <person name="Pourcel C."/>
        </authorList>
    </citation>
    <scope>NUCLEOTIDE SEQUENCE [LARGE SCALE GENOMIC DNA]</scope>
    <source>
        <strain evidence="1">Ab08</strain>
    </source>
</reference>
<evidence type="ECO:0008006" key="3">
    <source>
        <dbReference type="Google" id="ProtNLM"/>
    </source>
</evidence>
<evidence type="ECO:0000313" key="1">
    <source>
        <dbReference type="EMBL" id="CEF89373.1"/>
    </source>
</evidence>
<evidence type="ECO:0000313" key="2">
    <source>
        <dbReference type="Proteomes" id="UP000030224"/>
    </source>
</evidence>
<organism evidence="1 2">
    <name type="scientific">Pseudomonas phage vB_PaeM_C2-10_Ab08</name>
    <dbReference type="NCBI Taxonomy" id="1548903"/>
    <lineage>
        <taxon>Viruses</taxon>
        <taxon>Duplodnaviria</taxon>
        <taxon>Heunggongvirae</taxon>
        <taxon>Uroviricota</taxon>
        <taxon>Caudoviricetes</taxon>
        <taxon>Vandenendeviridae</taxon>
        <taxon>Skurskavirinae</taxon>
        <taxon>Pakpunavirus</taxon>
        <taxon>Pakpunavirus CAb1</taxon>
    </lineage>
</organism>
<sequence length="126" mass="14351">MLYPTFSMTNFVKLDLIRRGQPGDDGFGRPTPPVETVVTITANVQPIEKSTDTRILPEADRSKACFKVYSRGEEIRQLKEGPGGWSADRFMWEGELYEVMKVINYSMGILNHYKAICMRVERNSTA</sequence>
<dbReference type="Pfam" id="PF05521">
    <property type="entry name" value="Phage_HCP"/>
    <property type="match status" value="1"/>
</dbReference>
<protein>
    <recommendedName>
        <fullName evidence="3">Head-tail joining protein</fullName>
    </recommendedName>
</protein>
<name>A0A0A1IUB2_9CAUD</name>
<gene>
    <name evidence="1" type="primary">ORF59</name>
</gene>
<dbReference type="Proteomes" id="UP000030224">
    <property type="component" value="Segment"/>
</dbReference>